<keyword evidence="3" id="KW-1185">Reference proteome</keyword>
<name>A0A193LBF1_9GAMM</name>
<feature type="transmembrane region" description="Helical" evidence="1">
    <location>
        <begin position="22"/>
        <end position="45"/>
    </location>
</feature>
<keyword evidence="1" id="KW-1133">Transmembrane helix</keyword>
<accession>A0A193LBF1</accession>
<dbReference type="STRING" id="1548547.BA177_00065"/>
<dbReference type="Proteomes" id="UP000092695">
    <property type="component" value="Chromosome"/>
</dbReference>
<organism evidence="2 3">
    <name type="scientific">Woeseia oceani</name>
    <dbReference type="NCBI Taxonomy" id="1548547"/>
    <lineage>
        <taxon>Bacteria</taxon>
        <taxon>Pseudomonadati</taxon>
        <taxon>Pseudomonadota</taxon>
        <taxon>Gammaproteobacteria</taxon>
        <taxon>Woeseiales</taxon>
        <taxon>Woeseiaceae</taxon>
        <taxon>Woeseia</taxon>
    </lineage>
</organism>
<gene>
    <name evidence="2" type="ORF">BA177_00065</name>
</gene>
<proteinExistence type="predicted"/>
<dbReference type="EMBL" id="CP016268">
    <property type="protein sequence ID" value="ANO49822.1"/>
    <property type="molecule type" value="Genomic_DNA"/>
</dbReference>
<evidence type="ECO:0008006" key="4">
    <source>
        <dbReference type="Google" id="ProtNLM"/>
    </source>
</evidence>
<sequence length="462" mass="49106">MLACTQNGLPAVQPWSLSLKRWLLLGLLALAVLLLISPGIVGHLAERAIEQQIDFAEARDPQLAVDTARFERGWFTSAGQYRVPISDPELAELALAMSGSAPEAGVTPVLLIDTRLDHGLLPFGAIGRDASSLLPAIASGLSTLRLELAPERVVDLPGKLVSRLGINGSARFHYQLPAGRRAANGISASWAAADIQVTSNADGSALRANAQLDDWSIDLSSEALSFASLTSATDIVMSDRGIAVGSFELALTDTRIRRASDSETRWAVLTAKAESALAGELFNGDLHLDIAGLNGTRGQQNVKLHATVSDLQARFLRPVLRRMSGVAGNSSTLDDVAYSQADEELRLLLSAGGKLTIDELRVQTDDGELAALVALEVPASDRLRSWPGLLLALEGKADVELPVSVVDAMPDLALQLQPLIATGFLRREGDVYVLRAAYAKGLATINGAPMPVPMPGTQNDWR</sequence>
<protein>
    <recommendedName>
        <fullName evidence="4">DUF945 domain-containing protein</fullName>
    </recommendedName>
</protein>
<evidence type="ECO:0000313" key="3">
    <source>
        <dbReference type="Proteomes" id="UP000092695"/>
    </source>
</evidence>
<evidence type="ECO:0000256" key="1">
    <source>
        <dbReference type="SAM" id="Phobius"/>
    </source>
</evidence>
<dbReference type="OrthoDB" id="6320601at2"/>
<reference evidence="2 3" key="1">
    <citation type="submission" date="2016-06" db="EMBL/GenBank/DDBJ databases">
        <title>Complete genome sequence of a deep-branching marine Gamma Proteobacterium Woeseia oceani type strain XK5.</title>
        <authorList>
            <person name="Mu D."/>
            <person name="Du Z."/>
        </authorList>
    </citation>
    <scope>NUCLEOTIDE SEQUENCE [LARGE SCALE GENOMIC DNA]</scope>
    <source>
        <strain evidence="2 3">XK5</strain>
    </source>
</reference>
<dbReference type="AlphaFoldDB" id="A0A193LBF1"/>
<dbReference type="InterPro" id="IPR010352">
    <property type="entry name" value="DUF945"/>
</dbReference>
<evidence type="ECO:0000313" key="2">
    <source>
        <dbReference type="EMBL" id="ANO49822.1"/>
    </source>
</evidence>
<dbReference type="Pfam" id="PF06097">
    <property type="entry name" value="DUF945"/>
    <property type="match status" value="1"/>
</dbReference>
<dbReference type="KEGG" id="woc:BA177_00065"/>
<keyword evidence="1" id="KW-0472">Membrane</keyword>
<keyword evidence="1" id="KW-0812">Transmembrane</keyword>